<dbReference type="AlphaFoldDB" id="A0A9X1RZX7"/>
<dbReference type="EMBL" id="JAGTTM010000001">
    <property type="protein sequence ID" value="MCC2028078.1"/>
    <property type="molecule type" value="Genomic_DNA"/>
</dbReference>
<protein>
    <recommendedName>
        <fullName evidence="3">Esterase</fullName>
    </recommendedName>
</protein>
<evidence type="ECO:0000313" key="1">
    <source>
        <dbReference type="EMBL" id="MCC2028078.1"/>
    </source>
</evidence>
<dbReference type="InterPro" id="IPR029058">
    <property type="entry name" value="AB_hydrolase_fold"/>
</dbReference>
<dbReference type="Pfam" id="PF00756">
    <property type="entry name" value="Esterase"/>
    <property type="match status" value="1"/>
</dbReference>
<dbReference type="RefSeq" id="WP_227529428.1">
    <property type="nucleotide sequence ID" value="NZ_JAGTTM010000001.1"/>
</dbReference>
<dbReference type="Proteomes" id="UP001139289">
    <property type="component" value="Unassembled WGS sequence"/>
</dbReference>
<sequence length="264" mass="29746">MPAKFSPPLRLDYLQYSVTSTRQQFETVVRVLEPDDLANIKNPPVVYLLPSTPELSHRSGDGLDEALRGDLHNRYGMVFVAPTYSDWPWMTDLPDQPTLQQLMFFLDEIVPFVDGVYPSSTRALIGYSKGGSAAVQILVRYPELFTAAAAFDSPVMKTRPDDWEMPFFWPNPEHFADFAIPHLLRTRGERLGGAPRIALFGYGNFGKDAPAWSHDHLSEAHALLDELGIPHVYDNERYRAHRWDSGWLPDAVDAVSEMIAQTGA</sequence>
<keyword evidence="2" id="KW-1185">Reference proteome</keyword>
<evidence type="ECO:0000313" key="2">
    <source>
        <dbReference type="Proteomes" id="UP001139289"/>
    </source>
</evidence>
<accession>A0A9X1RZX7</accession>
<proteinExistence type="predicted"/>
<dbReference type="Gene3D" id="3.40.50.1820">
    <property type="entry name" value="alpha/beta hydrolase"/>
    <property type="match status" value="1"/>
</dbReference>
<dbReference type="SUPFAM" id="SSF53474">
    <property type="entry name" value="alpha/beta-Hydrolases"/>
    <property type="match status" value="1"/>
</dbReference>
<reference evidence="1" key="1">
    <citation type="submission" date="2021-04" db="EMBL/GenBank/DDBJ databases">
        <title>Microbacterium tenobrionis sp. nov. and Microbacterium allomyrinae sp. nov., isolated from larvae of Tenobrio molitor and Allomyrina dichotoma, respectively.</title>
        <authorList>
            <person name="Lee S.D."/>
        </authorList>
    </citation>
    <scope>NUCLEOTIDE SEQUENCE</scope>
    <source>
        <strain evidence="1">YMB-B2</strain>
    </source>
</reference>
<evidence type="ECO:0008006" key="3">
    <source>
        <dbReference type="Google" id="ProtNLM"/>
    </source>
</evidence>
<gene>
    <name evidence="1" type="ORF">KEC56_00800</name>
</gene>
<organism evidence="1 2">
    <name type="scientific">Microbacterium tenebrionis</name>
    <dbReference type="NCBI Taxonomy" id="2830665"/>
    <lineage>
        <taxon>Bacteria</taxon>
        <taxon>Bacillati</taxon>
        <taxon>Actinomycetota</taxon>
        <taxon>Actinomycetes</taxon>
        <taxon>Micrococcales</taxon>
        <taxon>Microbacteriaceae</taxon>
        <taxon>Microbacterium</taxon>
    </lineage>
</organism>
<name>A0A9X1RZX7_9MICO</name>
<comment type="caution">
    <text evidence="1">The sequence shown here is derived from an EMBL/GenBank/DDBJ whole genome shotgun (WGS) entry which is preliminary data.</text>
</comment>
<dbReference type="InterPro" id="IPR000801">
    <property type="entry name" value="Esterase-like"/>
</dbReference>